<sequence length="133" mass="15501">MEVLLPVLHLAFGIARSSLAFTLKEFRGQCLWEWLLLAHGSTISWASKLAHTTLRFFHNRLYNFQEWWTDPPSLEPGISNRMRLRCNNNGDLHEEPGMNMDYEGTTRLGFGTHYYKRLVEGKGVRHLVNEAWP</sequence>
<dbReference type="GO" id="GO:0006979">
    <property type="term" value="P:response to oxidative stress"/>
    <property type="evidence" value="ECO:0007669"/>
    <property type="project" value="InterPro"/>
</dbReference>
<dbReference type="Proteomes" id="UP000631114">
    <property type="component" value="Unassembled WGS sequence"/>
</dbReference>
<dbReference type="InterPro" id="IPR010255">
    <property type="entry name" value="Haem_peroxidase_sf"/>
</dbReference>
<proteinExistence type="predicted"/>
<feature type="signal peptide" evidence="1">
    <location>
        <begin position="1"/>
        <end position="20"/>
    </location>
</feature>
<dbReference type="Gene3D" id="1.10.420.10">
    <property type="entry name" value="Peroxidase, domain 2"/>
    <property type="match status" value="1"/>
</dbReference>
<accession>A0A835H6G2</accession>
<dbReference type="AlphaFoldDB" id="A0A835H6G2"/>
<evidence type="ECO:0000256" key="1">
    <source>
        <dbReference type="SAM" id="SignalP"/>
    </source>
</evidence>
<organism evidence="2 3">
    <name type="scientific">Coptis chinensis</name>
    <dbReference type="NCBI Taxonomy" id="261450"/>
    <lineage>
        <taxon>Eukaryota</taxon>
        <taxon>Viridiplantae</taxon>
        <taxon>Streptophyta</taxon>
        <taxon>Embryophyta</taxon>
        <taxon>Tracheophyta</taxon>
        <taxon>Spermatophyta</taxon>
        <taxon>Magnoliopsida</taxon>
        <taxon>Ranunculales</taxon>
        <taxon>Ranunculaceae</taxon>
        <taxon>Coptidoideae</taxon>
        <taxon>Coptis</taxon>
    </lineage>
</organism>
<dbReference type="SUPFAM" id="SSF48113">
    <property type="entry name" value="Heme-dependent peroxidases"/>
    <property type="match status" value="1"/>
</dbReference>
<keyword evidence="3" id="KW-1185">Reference proteome</keyword>
<gene>
    <name evidence="2" type="ORF">IFM89_004161</name>
</gene>
<dbReference type="GO" id="GO:0004601">
    <property type="term" value="F:peroxidase activity"/>
    <property type="evidence" value="ECO:0007669"/>
    <property type="project" value="InterPro"/>
</dbReference>
<evidence type="ECO:0000313" key="3">
    <source>
        <dbReference type="Proteomes" id="UP000631114"/>
    </source>
</evidence>
<reference evidence="2 3" key="1">
    <citation type="submission" date="2020-10" db="EMBL/GenBank/DDBJ databases">
        <title>The Coptis chinensis genome and diversification of protoberbering-type alkaloids.</title>
        <authorList>
            <person name="Wang B."/>
            <person name="Shu S."/>
            <person name="Song C."/>
            <person name="Liu Y."/>
        </authorList>
    </citation>
    <scope>NUCLEOTIDE SEQUENCE [LARGE SCALE GENOMIC DNA]</scope>
    <source>
        <strain evidence="2">HL-2020</strain>
        <tissue evidence="2">Leaf</tissue>
    </source>
</reference>
<keyword evidence="1" id="KW-0732">Signal</keyword>
<dbReference type="GO" id="GO:0020037">
    <property type="term" value="F:heme binding"/>
    <property type="evidence" value="ECO:0007669"/>
    <property type="project" value="InterPro"/>
</dbReference>
<protein>
    <submittedName>
        <fullName evidence="2">Uncharacterized protein</fullName>
    </submittedName>
</protein>
<feature type="chain" id="PRO_5032610213" evidence="1">
    <location>
        <begin position="21"/>
        <end position="133"/>
    </location>
</feature>
<dbReference type="EMBL" id="JADFTS010000008">
    <property type="protein sequence ID" value="KAF9591463.1"/>
    <property type="molecule type" value="Genomic_DNA"/>
</dbReference>
<comment type="caution">
    <text evidence="2">The sequence shown here is derived from an EMBL/GenBank/DDBJ whole genome shotgun (WGS) entry which is preliminary data.</text>
</comment>
<name>A0A835H6G2_9MAGN</name>
<evidence type="ECO:0000313" key="2">
    <source>
        <dbReference type="EMBL" id="KAF9591463.1"/>
    </source>
</evidence>